<dbReference type="PROSITE" id="PS00211">
    <property type="entry name" value="ABC_TRANSPORTER_1"/>
    <property type="match status" value="1"/>
</dbReference>
<proteinExistence type="predicted"/>
<evidence type="ECO:0000259" key="5">
    <source>
        <dbReference type="PROSITE" id="PS50893"/>
    </source>
</evidence>
<keyword evidence="4 6" id="KW-0067">ATP-binding</keyword>
<dbReference type="InterPro" id="IPR003593">
    <property type="entry name" value="AAA+_ATPase"/>
</dbReference>
<accession>A0A840I9J0</accession>
<evidence type="ECO:0000256" key="4">
    <source>
        <dbReference type="ARBA" id="ARBA00022840"/>
    </source>
</evidence>
<dbReference type="InterPro" id="IPR050107">
    <property type="entry name" value="ABC_carbohydrate_import_ATPase"/>
</dbReference>
<evidence type="ECO:0000256" key="3">
    <source>
        <dbReference type="ARBA" id="ARBA00022741"/>
    </source>
</evidence>
<dbReference type="Gene3D" id="3.40.50.300">
    <property type="entry name" value="P-loop containing nucleotide triphosphate hydrolases"/>
    <property type="match status" value="2"/>
</dbReference>
<dbReference type="SUPFAM" id="SSF52540">
    <property type="entry name" value="P-loop containing nucleoside triphosphate hydrolases"/>
    <property type="match status" value="2"/>
</dbReference>
<evidence type="ECO:0000313" key="7">
    <source>
        <dbReference type="Proteomes" id="UP000585272"/>
    </source>
</evidence>
<organism evidence="6 7">
    <name type="scientific">Conexibacter arvalis</name>
    <dbReference type="NCBI Taxonomy" id="912552"/>
    <lineage>
        <taxon>Bacteria</taxon>
        <taxon>Bacillati</taxon>
        <taxon>Actinomycetota</taxon>
        <taxon>Thermoleophilia</taxon>
        <taxon>Solirubrobacterales</taxon>
        <taxon>Conexibacteraceae</taxon>
        <taxon>Conexibacter</taxon>
    </lineage>
</organism>
<dbReference type="InterPro" id="IPR003439">
    <property type="entry name" value="ABC_transporter-like_ATP-bd"/>
</dbReference>
<evidence type="ECO:0000313" key="6">
    <source>
        <dbReference type="EMBL" id="MBB4660768.1"/>
    </source>
</evidence>
<dbReference type="GO" id="GO:0016887">
    <property type="term" value="F:ATP hydrolysis activity"/>
    <property type="evidence" value="ECO:0007669"/>
    <property type="project" value="InterPro"/>
</dbReference>
<keyword evidence="2" id="KW-0677">Repeat</keyword>
<sequence>MGSRVNVAAASPSRVLVAARELHKAFPGTVALDGVSLELRAGEIHALLGGNGSGKSTLTKALAGVQPADRGTLVLGDAEHDASTFTPDDAWEAGLRFVHQQPSTFPDLTVAENLAVGAQFERSALGQISWSRQRRAAQAILDRFEVPVSPRARLSDLSAANRTLVAIARALASQREEGSGVLVLDEPTASLPERDAQHLLSSLQRYAAEGRSIVYISHRLPEVLQIADRVTVLRDGVVAGSLERAEIDHDRLVALIVGGQLDHRAAADRPALAAGTAPAVTVRGLACGRARGIDLDLRPGEITGLAGLVGSGRSSILAALGGARAAAGDVTVDSRPLALGSVAAAMAAGVAYLPEHRGDMGFFDHSLTDNLAMVVMPRYRRGLGSIDRAGARRAARELISGFGVRAASEEALLSTLSGGNQQKVLLARWLQRDPRLLLLDEPTHGVDIGARAELHAVIRAAAAGGAAVLVASSDAEELVALCDRCVVLVAGRISAEVPCADLTADDLNTLTYAEAR</sequence>
<evidence type="ECO:0000256" key="1">
    <source>
        <dbReference type="ARBA" id="ARBA00022448"/>
    </source>
</evidence>
<dbReference type="InterPro" id="IPR017871">
    <property type="entry name" value="ABC_transporter-like_CS"/>
</dbReference>
<feature type="domain" description="ABC transporter" evidence="5">
    <location>
        <begin position="17"/>
        <end position="260"/>
    </location>
</feature>
<dbReference type="AlphaFoldDB" id="A0A840I9J0"/>
<dbReference type="EMBL" id="JACHNU010000001">
    <property type="protein sequence ID" value="MBB4660768.1"/>
    <property type="molecule type" value="Genomic_DNA"/>
</dbReference>
<evidence type="ECO:0000256" key="2">
    <source>
        <dbReference type="ARBA" id="ARBA00022737"/>
    </source>
</evidence>
<protein>
    <submittedName>
        <fullName evidence="6">Ribose transport system ATP-binding protein</fullName>
    </submittedName>
</protein>
<feature type="domain" description="ABC transporter" evidence="5">
    <location>
        <begin position="275"/>
        <end position="515"/>
    </location>
</feature>
<keyword evidence="7" id="KW-1185">Reference proteome</keyword>
<dbReference type="InterPro" id="IPR027417">
    <property type="entry name" value="P-loop_NTPase"/>
</dbReference>
<comment type="caution">
    <text evidence="6">The sequence shown here is derived from an EMBL/GenBank/DDBJ whole genome shotgun (WGS) entry which is preliminary data.</text>
</comment>
<reference evidence="6 7" key="1">
    <citation type="submission" date="2020-08" db="EMBL/GenBank/DDBJ databases">
        <title>Genomic Encyclopedia of Archaeal and Bacterial Type Strains, Phase II (KMG-II): from individual species to whole genera.</title>
        <authorList>
            <person name="Goeker M."/>
        </authorList>
    </citation>
    <scope>NUCLEOTIDE SEQUENCE [LARGE SCALE GENOMIC DNA]</scope>
    <source>
        <strain evidence="6 7">DSM 23288</strain>
    </source>
</reference>
<dbReference type="PROSITE" id="PS50893">
    <property type="entry name" value="ABC_TRANSPORTER_2"/>
    <property type="match status" value="2"/>
</dbReference>
<dbReference type="GO" id="GO:0005524">
    <property type="term" value="F:ATP binding"/>
    <property type="evidence" value="ECO:0007669"/>
    <property type="project" value="UniProtKB-KW"/>
</dbReference>
<dbReference type="SMART" id="SM00382">
    <property type="entry name" value="AAA"/>
    <property type="match status" value="2"/>
</dbReference>
<dbReference type="PANTHER" id="PTHR43790:SF9">
    <property type="entry name" value="GALACTOFURANOSE TRANSPORTER ATP-BINDING PROTEIN YTFR"/>
    <property type="match status" value="1"/>
</dbReference>
<name>A0A840I9J0_9ACTN</name>
<dbReference type="PANTHER" id="PTHR43790">
    <property type="entry name" value="CARBOHYDRATE TRANSPORT ATP-BINDING PROTEIN MG119-RELATED"/>
    <property type="match status" value="1"/>
</dbReference>
<dbReference type="Proteomes" id="UP000585272">
    <property type="component" value="Unassembled WGS sequence"/>
</dbReference>
<dbReference type="CDD" id="cd03216">
    <property type="entry name" value="ABC_Carb_Monos_I"/>
    <property type="match status" value="1"/>
</dbReference>
<dbReference type="Pfam" id="PF00005">
    <property type="entry name" value="ABC_tran"/>
    <property type="match status" value="2"/>
</dbReference>
<keyword evidence="3" id="KW-0547">Nucleotide-binding</keyword>
<keyword evidence="1" id="KW-0813">Transport</keyword>
<gene>
    <name evidence="6" type="ORF">BDZ31_000341</name>
</gene>